<dbReference type="Proteomes" id="UP000075243">
    <property type="component" value="Unassembled WGS sequence"/>
</dbReference>
<dbReference type="InterPro" id="IPR053151">
    <property type="entry name" value="RNase_H-like"/>
</dbReference>
<dbReference type="EMBL" id="KQ486503">
    <property type="protein sequence ID" value="KYP31103.1"/>
    <property type="molecule type" value="Genomic_DNA"/>
</dbReference>
<dbReference type="AlphaFoldDB" id="A0A151QLD9"/>
<proteinExistence type="predicted"/>
<keyword evidence="2" id="KW-1185">Reference proteome</keyword>
<accession>A0A151QLD9</accession>
<reference evidence="1" key="1">
    <citation type="journal article" date="2012" name="Nat. Biotechnol.">
        <title>Draft genome sequence of pigeonpea (Cajanus cajan), an orphan legume crop of resource-poor farmers.</title>
        <authorList>
            <person name="Varshney R.K."/>
            <person name="Chen W."/>
            <person name="Li Y."/>
            <person name="Bharti A.K."/>
            <person name="Saxena R.K."/>
            <person name="Schlueter J.A."/>
            <person name="Donoghue M.T."/>
            <person name="Azam S."/>
            <person name="Fan G."/>
            <person name="Whaley A.M."/>
            <person name="Farmer A.D."/>
            <person name="Sheridan J."/>
            <person name="Iwata A."/>
            <person name="Tuteja R."/>
            <person name="Penmetsa R.V."/>
            <person name="Wu W."/>
            <person name="Upadhyaya H.D."/>
            <person name="Yang S.P."/>
            <person name="Shah T."/>
            <person name="Saxena K.B."/>
            <person name="Michael T."/>
            <person name="McCombie W.R."/>
            <person name="Yang B."/>
            <person name="Zhang G."/>
            <person name="Yang H."/>
            <person name="Wang J."/>
            <person name="Spillane C."/>
            <person name="Cook D.R."/>
            <person name="May G.D."/>
            <person name="Xu X."/>
            <person name="Jackson S.A."/>
        </authorList>
    </citation>
    <scope>NUCLEOTIDE SEQUENCE [LARGE SCALE GENOMIC DNA]</scope>
</reference>
<sequence length="145" mass="16594">PQSTIKWLQPPHDYFKINCDGVVNRSGEASCVIKAFFIKLGQYSIIHEELWAILHGLKYIRDCRLRTYFLVQSNSFTIIKFINEGCSNSQTVSSNHIFKEANIVAHLFVKFSLELEEELTVYDVPPTFILSSLLANFFASSLIND</sequence>
<dbReference type="PANTHER" id="PTHR47723">
    <property type="entry name" value="OS05G0353850 PROTEIN"/>
    <property type="match status" value="1"/>
</dbReference>
<feature type="non-terminal residue" evidence="1">
    <location>
        <position position="1"/>
    </location>
</feature>
<dbReference type="Gramene" id="C.cajan_45168.t">
    <property type="protein sequence ID" value="C.cajan_45168.t.cds1"/>
    <property type="gene ID" value="C.cajan_45168"/>
</dbReference>
<dbReference type="CDD" id="cd06222">
    <property type="entry name" value="RNase_H_like"/>
    <property type="match status" value="1"/>
</dbReference>
<dbReference type="PANTHER" id="PTHR47723:SF19">
    <property type="entry name" value="POLYNUCLEOTIDYL TRANSFERASE, RIBONUCLEASE H-LIKE SUPERFAMILY PROTEIN"/>
    <property type="match status" value="1"/>
</dbReference>
<organism evidence="1 2">
    <name type="scientific">Cajanus cajan</name>
    <name type="common">Pigeon pea</name>
    <name type="synonym">Cajanus indicus</name>
    <dbReference type="NCBI Taxonomy" id="3821"/>
    <lineage>
        <taxon>Eukaryota</taxon>
        <taxon>Viridiplantae</taxon>
        <taxon>Streptophyta</taxon>
        <taxon>Embryophyta</taxon>
        <taxon>Tracheophyta</taxon>
        <taxon>Spermatophyta</taxon>
        <taxon>Magnoliopsida</taxon>
        <taxon>eudicotyledons</taxon>
        <taxon>Gunneridae</taxon>
        <taxon>Pentapetalae</taxon>
        <taxon>rosids</taxon>
        <taxon>fabids</taxon>
        <taxon>Fabales</taxon>
        <taxon>Fabaceae</taxon>
        <taxon>Papilionoideae</taxon>
        <taxon>50 kb inversion clade</taxon>
        <taxon>NPAAA clade</taxon>
        <taxon>indigoferoid/millettioid clade</taxon>
        <taxon>Phaseoleae</taxon>
        <taxon>Cajanus</taxon>
    </lineage>
</organism>
<name>A0A151QLD9_CAJCA</name>
<evidence type="ECO:0000313" key="2">
    <source>
        <dbReference type="Proteomes" id="UP000075243"/>
    </source>
</evidence>
<evidence type="ECO:0008006" key="3">
    <source>
        <dbReference type="Google" id="ProtNLM"/>
    </source>
</evidence>
<evidence type="ECO:0000313" key="1">
    <source>
        <dbReference type="EMBL" id="KYP31103.1"/>
    </source>
</evidence>
<protein>
    <recommendedName>
        <fullName evidence="3">RNase H type-1 domain-containing protein</fullName>
    </recommendedName>
</protein>
<gene>
    <name evidence="1" type="ORF">KK1_048974</name>
</gene>
<dbReference type="InterPro" id="IPR044730">
    <property type="entry name" value="RNase_H-like_dom_plant"/>
</dbReference>